<dbReference type="GO" id="GO:0006450">
    <property type="term" value="P:regulation of translational fidelity"/>
    <property type="evidence" value="ECO:0007669"/>
    <property type="project" value="TreeGrafter"/>
</dbReference>
<dbReference type="EC" id="2.7.7.87" evidence="9"/>
<dbReference type="Pfam" id="PF01300">
    <property type="entry name" value="Sua5_yciO_yrdC"/>
    <property type="match status" value="1"/>
</dbReference>
<comment type="catalytic activity">
    <reaction evidence="8 9">
        <text>L-threonine + hydrogencarbonate + ATP = L-threonylcarbamoyladenylate + diphosphate + H2O</text>
        <dbReference type="Rhea" id="RHEA:36407"/>
        <dbReference type="ChEBI" id="CHEBI:15377"/>
        <dbReference type="ChEBI" id="CHEBI:17544"/>
        <dbReference type="ChEBI" id="CHEBI:30616"/>
        <dbReference type="ChEBI" id="CHEBI:33019"/>
        <dbReference type="ChEBI" id="CHEBI:57926"/>
        <dbReference type="ChEBI" id="CHEBI:73682"/>
        <dbReference type="EC" id="2.7.7.87"/>
    </reaction>
</comment>
<evidence type="ECO:0000256" key="5">
    <source>
        <dbReference type="ARBA" id="ARBA00022695"/>
    </source>
</evidence>
<evidence type="ECO:0000256" key="1">
    <source>
        <dbReference type="ARBA" id="ARBA00004496"/>
    </source>
</evidence>
<comment type="subcellular location">
    <subcellularLocation>
        <location evidence="1 9">Cytoplasm</location>
    </subcellularLocation>
</comment>
<evidence type="ECO:0000259" key="10">
    <source>
        <dbReference type="PROSITE" id="PS51163"/>
    </source>
</evidence>
<dbReference type="Gene3D" id="3.90.870.10">
    <property type="entry name" value="DHBP synthase"/>
    <property type="match status" value="1"/>
</dbReference>
<keyword evidence="2 9" id="KW-0963">Cytoplasm</keyword>
<dbReference type="EMBL" id="SMRS01000009">
    <property type="protein sequence ID" value="KAA0873785.1"/>
    <property type="molecule type" value="Genomic_DNA"/>
</dbReference>
<keyword evidence="4 9" id="KW-0819">tRNA processing</keyword>
<keyword evidence="12" id="KW-1185">Reference proteome</keyword>
<dbReference type="InterPro" id="IPR050156">
    <property type="entry name" value="TC-AMP_synthase_SUA5"/>
</dbReference>
<dbReference type="Proteomes" id="UP000325302">
    <property type="component" value="Unassembled WGS sequence"/>
</dbReference>
<comment type="similarity">
    <text evidence="9">Belongs to the SUA5 family. TsaC subfamily.</text>
</comment>
<evidence type="ECO:0000256" key="3">
    <source>
        <dbReference type="ARBA" id="ARBA00022679"/>
    </source>
</evidence>
<dbReference type="GO" id="GO:0003725">
    <property type="term" value="F:double-stranded RNA binding"/>
    <property type="evidence" value="ECO:0007669"/>
    <property type="project" value="InterPro"/>
</dbReference>
<dbReference type="NCBIfam" id="TIGR00057">
    <property type="entry name" value="L-threonylcarbamoyladenylate synthase"/>
    <property type="match status" value="1"/>
</dbReference>
<evidence type="ECO:0000313" key="11">
    <source>
        <dbReference type="EMBL" id="KAA0873785.1"/>
    </source>
</evidence>
<keyword evidence="6 9" id="KW-0547">Nucleotide-binding</keyword>
<dbReference type="PANTHER" id="PTHR17490">
    <property type="entry name" value="SUA5"/>
    <property type="match status" value="1"/>
</dbReference>
<reference evidence="11 12" key="1">
    <citation type="submission" date="2019-03" db="EMBL/GenBank/DDBJ databases">
        <title>Nitrincola sp. nov. isolated from an Indian soda lake.</title>
        <authorList>
            <person name="Joshi A."/>
            <person name="Thite S.V."/>
            <person name="Joseph N."/>
            <person name="Dhotre D."/>
            <person name="Moorthy M."/>
            <person name="Shouche Y.S."/>
        </authorList>
    </citation>
    <scope>NUCLEOTIDE SEQUENCE [LARGE SCALE GENOMIC DNA]</scope>
    <source>
        <strain evidence="11 12">MEB193</strain>
    </source>
</reference>
<evidence type="ECO:0000256" key="8">
    <source>
        <dbReference type="ARBA" id="ARBA00048366"/>
    </source>
</evidence>
<evidence type="ECO:0000256" key="4">
    <source>
        <dbReference type="ARBA" id="ARBA00022694"/>
    </source>
</evidence>
<dbReference type="OrthoDB" id="9814580at2"/>
<comment type="function">
    <text evidence="9">Required for the formation of a threonylcarbamoyl group on adenosine at position 37 (t(6)A37) in tRNAs that read codons beginning with adenine. Catalyzes the conversion of L-threonine, HCO(3)(-)/CO(2) and ATP to give threonylcarbamoyl-AMP (TC-AMP) as the acyladenylate intermediate, with the release of diphosphate.</text>
</comment>
<comment type="caution">
    <text evidence="11">The sequence shown here is derived from an EMBL/GenBank/DDBJ whole genome shotgun (WGS) entry which is preliminary data.</text>
</comment>
<dbReference type="AlphaFoldDB" id="A0A5A9W0Z0"/>
<evidence type="ECO:0000313" key="12">
    <source>
        <dbReference type="Proteomes" id="UP000325302"/>
    </source>
</evidence>
<gene>
    <name evidence="9" type="primary">tsaC</name>
    <name evidence="11" type="ORF">E1H14_12095</name>
</gene>
<name>A0A5A9W0Z0_9GAMM</name>
<dbReference type="GO" id="GO:0005524">
    <property type="term" value="F:ATP binding"/>
    <property type="evidence" value="ECO:0007669"/>
    <property type="project" value="UniProtKB-UniRule"/>
</dbReference>
<evidence type="ECO:0000256" key="6">
    <source>
        <dbReference type="ARBA" id="ARBA00022741"/>
    </source>
</evidence>
<dbReference type="InterPro" id="IPR023535">
    <property type="entry name" value="TC-AMP_synthase"/>
</dbReference>
<dbReference type="PROSITE" id="PS51163">
    <property type="entry name" value="YRDC"/>
    <property type="match status" value="1"/>
</dbReference>
<evidence type="ECO:0000256" key="9">
    <source>
        <dbReference type="HAMAP-Rule" id="MF_01852"/>
    </source>
</evidence>
<dbReference type="GO" id="GO:0002949">
    <property type="term" value="P:tRNA threonylcarbamoyladenosine modification"/>
    <property type="evidence" value="ECO:0007669"/>
    <property type="project" value="UniProtKB-UniRule"/>
</dbReference>
<feature type="domain" description="YrdC-like" evidence="10">
    <location>
        <begin position="3"/>
        <end position="185"/>
    </location>
</feature>
<accession>A0A5A9W0Z0</accession>
<protein>
    <recommendedName>
        <fullName evidence="9">Threonylcarbamoyl-AMP synthase</fullName>
        <shortName evidence="9">TC-AMP synthase</shortName>
        <ecNumber evidence="9">2.7.7.87</ecNumber>
    </recommendedName>
    <alternativeName>
        <fullName evidence="9">L-threonylcarbamoyladenylate synthase</fullName>
    </alternativeName>
    <alternativeName>
        <fullName evidence="9">t(6)A37 threonylcarbamoyladenosine biosynthesis protein TsaC</fullName>
    </alternativeName>
    <alternativeName>
        <fullName evidence="9">tRNA threonylcarbamoyladenosine biosynthesis protein TsaC</fullName>
    </alternativeName>
</protein>
<keyword evidence="5 9" id="KW-0548">Nucleotidyltransferase</keyword>
<dbReference type="GO" id="GO:0061710">
    <property type="term" value="F:L-threonylcarbamoyladenylate synthase"/>
    <property type="evidence" value="ECO:0007669"/>
    <property type="project" value="UniProtKB-EC"/>
</dbReference>
<evidence type="ECO:0000256" key="2">
    <source>
        <dbReference type="ARBA" id="ARBA00022490"/>
    </source>
</evidence>
<dbReference type="FunFam" id="3.90.870.10:FF:000004">
    <property type="entry name" value="Threonylcarbamoyl-AMP synthase"/>
    <property type="match status" value="1"/>
</dbReference>
<dbReference type="GO" id="GO:0000049">
    <property type="term" value="F:tRNA binding"/>
    <property type="evidence" value="ECO:0007669"/>
    <property type="project" value="TreeGrafter"/>
</dbReference>
<dbReference type="InterPro" id="IPR017945">
    <property type="entry name" value="DHBP_synth_RibB-like_a/b_dom"/>
</dbReference>
<dbReference type="HAMAP" id="MF_01852">
    <property type="entry name" value="TsaC"/>
    <property type="match status" value="1"/>
</dbReference>
<dbReference type="RefSeq" id="WP_149391742.1">
    <property type="nucleotide sequence ID" value="NZ_SMRS01000009.1"/>
</dbReference>
<dbReference type="PANTHER" id="PTHR17490:SF18">
    <property type="entry name" value="THREONYLCARBAMOYL-AMP SYNTHASE"/>
    <property type="match status" value="1"/>
</dbReference>
<dbReference type="SUPFAM" id="SSF55821">
    <property type="entry name" value="YrdC/RibB"/>
    <property type="match status" value="1"/>
</dbReference>
<keyword evidence="3 9" id="KW-0808">Transferase</keyword>
<dbReference type="GO" id="GO:0005737">
    <property type="term" value="C:cytoplasm"/>
    <property type="evidence" value="ECO:0007669"/>
    <property type="project" value="UniProtKB-SubCell"/>
</dbReference>
<evidence type="ECO:0000256" key="7">
    <source>
        <dbReference type="ARBA" id="ARBA00022840"/>
    </source>
</evidence>
<proteinExistence type="inferred from homology"/>
<sequence>MNNWQLHQAVRILHQGGVLAYPTEAVWGLGCDPWNADAVRHILRIKRRPEHKGLILVAANMEQLHPLLAPLTQQERERIAATWPGPNTWLIPDPQGFVPTWVKGHHASVAVRVSDHPLVQRLCSAWGRPLISTSANPASYPPARDRLRVMTYFGSKLDLVVHGQTGGYSQPSTIRSLHDSYIIRP</sequence>
<organism evidence="11 12">
    <name type="scientific">Nitrincola tapanii</name>
    <dbReference type="NCBI Taxonomy" id="1708751"/>
    <lineage>
        <taxon>Bacteria</taxon>
        <taxon>Pseudomonadati</taxon>
        <taxon>Pseudomonadota</taxon>
        <taxon>Gammaproteobacteria</taxon>
        <taxon>Oceanospirillales</taxon>
        <taxon>Oceanospirillaceae</taxon>
        <taxon>Nitrincola</taxon>
    </lineage>
</organism>
<dbReference type="InterPro" id="IPR006070">
    <property type="entry name" value="Sua5-like_dom"/>
</dbReference>
<keyword evidence="7 9" id="KW-0067">ATP-binding</keyword>